<sequence>MSDYHYAPEHWSQSDPVPNYKGGQVVAVTVNDRAATRQAIVTVLKKSGYTLVERSSWGAKPRAKVGTGVRGS</sequence>
<evidence type="ECO:0000313" key="2">
    <source>
        <dbReference type="Proteomes" id="UP000494249"/>
    </source>
</evidence>
<proteinExistence type="predicted"/>
<organism evidence="1 2">
    <name type="scientific">Paraburkholderia phenoliruptrix</name>
    <dbReference type="NCBI Taxonomy" id="252970"/>
    <lineage>
        <taxon>Bacteria</taxon>
        <taxon>Pseudomonadati</taxon>
        <taxon>Pseudomonadota</taxon>
        <taxon>Betaproteobacteria</taxon>
        <taxon>Burkholderiales</taxon>
        <taxon>Burkholderiaceae</taxon>
        <taxon>Paraburkholderia</taxon>
    </lineage>
</organism>
<dbReference type="Proteomes" id="UP000494249">
    <property type="component" value="Unassembled WGS sequence"/>
</dbReference>
<reference evidence="1 2" key="1">
    <citation type="submission" date="2020-04" db="EMBL/GenBank/DDBJ databases">
        <authorList>
            <person name="De Canck E."/>
        </authorList>
    </citation>
    <scope>NUCLEOTIDE SEQUENCE [LARGE SCALE GENOMIC DNA]</scope>
    <source>
        <strain evidence="1 2">LMG 22037</strain>
    </source>
</reference>
<gene>
    <name evidence="1" type="ORF">LMG22037_06640</name>
</gene>
<name>A0A6J5CR87_9BURK</name>
<dbReference type="AlphaFoldDB" id="A0A6J5CR87"/>
<dbReference type="EMBL" id="CADIKB010000093">
    <property type="protein sequence ID" value="CAB3742863.1"/>
    <property type="molecule type" value="Genomic_DNA"/>
</dbReference>
<evidence type="ECO:0000313" key="1">
    <source>
        <dbReference type="EMBL" id="CAB3742863.1"/>
    </source>
</evidence>
<accession>A0A6J5CR87</accession>
<protein>
    <submittedName>
        <fullName evidence="1">Uncharacterized protein</fullName>
    </submittedName>
</protein>